<evidence type="ECO:0000256" key="1">
    <source>
        <dbReference type="SAM" id="MobiDB-lite"/>
    </source>
</evidence>
<evidence type="ECO:0000313" key="2">
    <source>
        <dbReference type="EMBL" id="OKO90284.1"/>
    </source>
</evidence>
<feature type="compositionally biased region" description="Polar residues" evidence="1">
    <location>
        <begin position="175"/>
        <end position="191"/>
    </location>
</feature>
<comment type="caution">
    <text evidence="2">The sequence shown here is derived from an EMBL/GenBank/DDBJ whole genome shotgun (WGS) entry which is preliminary data.</text>
</comment>
<feature type="region of interest" description="Disordered" evidence="1">
    <location>
        <begin position="27"/>
        <end position="63"/>
    </location>
</feature>
<evidence type="ECO:0000313" key="3">
    <source>
        <dbReference type="Proteomes" id="UP000186955"/>
    </source>
</evidence>
<keyword evidence="3" id="KW-1185">Reference proteome</keyword>
<organism evidence="2 3">
    <name type="scientific">Penicillium subrubescens</name>
    <dbReference type="NCBI Taxonomy" id="1316194"/>
    <lineage>
        <taxon>Eukaryota</taxon>
        <taxon>Fungi</taxon>
        <taxon>Dikarya</taxon>
        <taxon>Ascomycota</taxon>
        <taxon>Pezizomycotina</taxon>
        <taxon>Eurotiomycetes</taxon>
        <taxon>Eurotiomycetidae</taxon>
        <taxon>Eurotiales</taxon>
        <taxon>Aspergillaceae</taxon>
        <taxon>Penicillium</taxon>
    </lineage>
</organism>
<name>A0A1Q5SQL6_9EURO</name>
<dbReference type="EMBL" id="MNBE01000758">
    <property type="protein sequence ID" value="OKO90284.1"/>
    <property type="molecule type" value="Genomic_DNA"/>
</dbReference>
<reference evidence="2 3" key="1">
    <citation type="submission" date="2016-10" db="EMBL/GenBank/DDBJ databases">
        <title>Genome sequence of the ascomycete fungus Penicillium subrubescens.</title>
        <authorList>
            <person name="De Vries R.P."/>
            <person name="Peng M."/>
            <person name="Dilokpimol A."/>
            <person name="Hilden K."/>
            <person name="Makela M.R."/>
            <person name="Grigoriev I."/>
            <person name="Riley R."/>
            <person name="Granchi Z."/>
        </authorList>
    </citation>
    <scope>NUCLEOTIDE SEQUENCE [LARGE SCALE GENOMIC DNA]</scope>
    <source>
        <strain evidence="2 3">CBS 132785</strain>
    </source>
</reference>
<proteinExistence type="predicted"/>
<feature type="compositionally biased region" description="Polar residues" evidence="1">
    <location>
        <begin position="45"/>
        <end position="54"/>
    </location>
</feature>
<sequence>MRIASQYTLCTEILKKGGIPSSAYPAGFQDSGYHNPRSGSRHPSHTSVSTTAPRTPSEEIVQPTSDIVVCPDASGSEGHLGAAVVAFDDNHEPIESQQVQVEPMDRWLVHVAELIDIYHAISSVFKIAHHRPRTADSGPTRATVLCDSISALQTNPPNKSGQRIIHAIYTGGGKDSSQVNSAPPSVGTGQRDNLENDAAID</sequence>
<dbReference type="STRING" id="1316194.A0A1Q5SQL6"/>
<gene>
    <name evidence="2" type="ORF">PENSUB_13417</name>
</gene>
<accession>A0A1Q5SQL6</accession>
<protein>
    <submittedName>
        <fullName evidence="2">Uncharacterized protein</fullName>
    </submittedName>
</protein>
<dbReference type="Proteomes" id="UP000186955">
    <property type="component" value="Unassembled WGS sequence"/>
</dbReference>
<dbReference type="AlphaFoldDB" id="A0A1Q5SQL6"/>
<feature type="region of interest" description="Disordered" evidence="1">
    <location>
        <begin position="171"/>
        <end position="201"/>
    </location>
</feature>